<evidence type="ECO:0000256" key="1">
    <source>
        <dbReference type="SAM" id="MobiDB-lite"/>
    </source>
</evidence>
<reference evidence="2 3" key="1">
    <citation type="journal article" date="2019" name="Genome Biol. Evol.">
        <title>Day and night: Metabolic profiles and evolutionary relationships of six axenic non-marine cyanobacteria.</title>
        <authorList>
            <person name="Will S.E."/>
            <person name="Henke P."/>
            <person name="Boedeker C."/>
            <person name="Huang S."/>
            <person name="Brinkmann H."/>
            <person name="Rohde M."/>
            <person name="Jarek M."/>
            <person name="Friedl T."/>
            <person name="Seufert S."/>
            <person name="Schumacher M."/>
            <person name="Overmann J."/>
            <person name="Neumann-Schaal M."/>
            <person name="Petersen J."/>
        </authorList>
    </citation>
    <scope>NUCLEOTIDE SEQUENCE [LARGE SCALE GENOMIC DNA]</scope>
    <source>
        <strain evidence="2 3">SAG 39.79</strain>
    </source>
</reference>
<sequence>MNFIPPPQPHTWEPLCYLELRLGQMVNLNSLCGVRLQCSCFQSREEAQAAFDRRDPGTEGLDGDRDGKVCEWGTQAKEQGSKKR</sequence>
<proteinExistence type="predicted"/>
<evidence type="ECO:0000313" key="3">
    <source>
        <dbReference type="Proteomes" id="UP000282574"/>
    </source>
</evidence>
<gene>
    <name evidence="2" type="ORF">DSM107010_52380</name>
</gene>
<keyword evidence="3" id="KW-1185">Reference proteome</keyword>
<evidence type="ECO:0008006" key="4">
    <source>
        <dbReference type="Google" id="ProtNLM"/>
    </source>
</evidence>
<feature type="compositionally biased region" description="Basic and acidic residues" evidence="1">
    <location>
        <begin position="49"/>
        <end position="69"/>
    </location>
</feature>
<dbReference type="RefSeq" id="WP_106168146.1">
    <property type="nucleotide sequence ID" value="NZ_JAVKZF010000004.1"/>
</dbReference>
<accession>A0AB37UDM8</accession>
<feature type="region of interest" description="Disordered" evidence="1">
    <location>
        <begin position="49"/>
        <end position="84"/>
    </location>
</feature>
<name>A0AB37UDM8_9CYAN</name>
<comment type="caution">
    <text evidence="2">The sequence shown here is derived from an EMBL/GenBank/DDBJ whole genome shotgun (WGS) entry which is preliminary data.</text>
</comment>
<organism evidence="2 3">
    <name type="scientific">Chroococcidiopsis cubana SAG 39.79</name>
    <dbReference type="NCBI Taxonomy" id="388085"/>
    <lineage>
        <taxon>Bacteria</taxon>
        <taxon>Bacillati</taxon>
        <taxon>Cyanobacteriota</taxon>
        <taxon>Cyanophyceae</taxon>
        <taxon>Chroococcidiopsidales</taxon>
        <taxon>Chroococcidiopsidaceae</taxon>
        <taxon>Chroococcidiopsis</taxon>
    </lineage>
</organism>
<dbReference type="EMBL" id="RSCK01000067">
    <property type="protein sequence ID" value="RUT06355.1"/>
    <property type="molecule type" value="Genomic_DNA"/>
</dbReference>
<evidence type="ECO:0000313" key="2">
    <source>
        <dbReference type="EMBL" id="RUT06355.1"/>
    </source>
</evidence>
<protein>
    <recommendedName>
        <fullName evidence="4">Excalibur calcium-binding domain-containing protein</fullName>
    </recommendedName>
</protein>
<dbReference type="AlphaFoldDB" id="A0AB37UDM8"/>
<dbReference type="Proteomes" id="UP000282574">
    <property type="component" value="Unassembled WGS sequence"/>
</dbReference>